<evidence type="ECO:0000256" key="1">
    <source>
        <dbReference type="SAM" id="Phobius"/>
    </source>
</evidence>
<evidence type="ECO:0000313" key="2">
    <source>
        <dbReference type="EMBL" id="ORX58364.1"/>
    </source>
</evidence>
<organism evidence="2 3">
    <name type="scientific">Piromyces finnis</name>
    <dbReference type="NCBI Taxonomy" id="1754191"/>
    <lineage>
        <taxon>Eukaryota</taxon>
        <taxon>Fungi</taxon>
        <taxon>Fungi incertae sedis</taxon>
        <taxon>Chytridiomycota</taxon>
        <taxon>Chytridiomycota incertae sedis</taxon>
        <taxon>Neocallimastigomycetes</taxon>
        <taxon>Neocallimastigales</taxon>
        <taxon>Neocallimastigaceae</taxon>
        <taxon>Piromyces</taxon>
    </lineage>
</organism>
<reference evidence="2 3" key="2">
    <citation type="submission" date="2016-08" db="EMBL/GenBank/DDBJ databases">
        <title>Pervasive Adenine N6-methylation of Active Genes in Fungi.</title>
        <authorList>
            <consortium name="DOE Joint Genome Institute"/>
            <person name="Mondo S.J."/>
            <person name="Dannebaum R.O."/>
            <person name="Kuo R.C."/>
            <person name="Labutti K."/>
            <person name="Haridas S."/>
            <person name="Kuo A."/>
            <person name="Salamov A."/>
            <person name="Ahrendt S.R."/>
            <person name="Lipzen A."/>
            <person name="Sullivan W."/>
            <person name="Andreopoulos W.B."/>
            <person name="Clum A."/>
            <person name="Lindquist E."/>
            <person name="Daum C."/>
            <person name="Ramamoorthy G.K."/>
            <person name="Gryganskyi A."/>
            <person name="Culley D."/>
            <person name="Magnuson J.K."/>
            <person name="James T.Y."/>
            <person name="O'Malley M.A."/>
            <person name="Stajich J.E."/>
            <person name="Spatafora J.W."/>
            <person name="Visel A."/>
            <person name="Grigoriev I.V."/>
        </authorList>
    </citation>
    <scope>NUCLEOTIDE SEQUENCE [LARGE SCALE GENOMIC DNA]</scope>
    <source>
        <strain evidence="3">finn</strain>
    </source>
</reference>
<name>A0A1Y1VJT9_9FUNG</name>
<dbReference type="AlphaFoldDB" id="A0A1Y1VJT9"/>
<dbReference type="EMBL" id="MCFH01000004">
    <property type="protein sequence ID" value="ORX58364.1"/>
    <property type="molecule type" value="Genomic_DNA"/>
</dbReference>
<sequence>MYQTLIIIAITFLADFYYYLTYTNRLITKFYKNYSKTHGKEIIKKATIKESKKIIKETDIYINTSNETEPLLNISLVADSLKKNKKKYNSAEMLTLLWYADGEYIRIGRCFNKDYTVLLLLAIVSDLNRNGKIDICQYEIYDDKAILMCHDNSPTGIPYYDFCLQLFEDKNCIPLHVFVNMGVIQGTLLRNMVIEDLEKKNLAEREVKNYIGGKIKCNYWIVHMPFECQGWFRDYVFKDINTDPSIKSLVDLMILSSGILYQKDHLFRNIFGKNEIFYIKKKFTENENENENAPYIFVTSDDNISKEFANIINNKKKALDEETEITIGNDI</sequence>
<evidence type="ECO:0000313" key="3">
    <source>
        <dbReference type="Proteomes" id="UP000193719"/>
    </source>
</evidence>
<keyword evidence="1" id="KW-0472">Membrane</keyword>
<keyword evidence="1" id="KW-0812">Transmembrane</keyword>
<dbReference type="Proteomes" id="UP000193719">
    <property type="component" value="Unassembled WGS sequence"/>
</dbReference>
<reference evidence="2 3" key="1">
    <citation type="submission" date="2016-08" db="EMBL/GenBank/DDBJ databases">
        <title>Genomes of anaerobic fungi encode conserved fungal cellulosomes for biomass hydrolysis.</title>
        <authorList>
            <consortium name="DOE Joint Genome Institute"/>
            <person name="Haitjema C.H."/>
            <person name="Gilmore S.P."/>
            <person name="Henske J.K."/>
            <person name="Solomon K.V."/>
            <person name="De Groot R."/>
            <person name="Kuo A."/>
            <person name="Mondo S.J."/>
            <person name="Salamov A.A."/>
            <person name="Labutti K."/>
            <person name="Zhao Z."/>
            <person name="Chiniquy J."/>
            <person name="Barry K."/>
            <person name="Brewer H.M."/>
            <person name="Purvine S.O."/>
            <person name="Wright A.T."/>
            <person name="Boxma B."/>
            <person name="Van Alen T."/>
            <person name="Hackstein J.H."/>
            <person name="Baker S.E."/>
            <person name="Grigoriev I.V."/>
            <person name="O'Malley M.A."/>
        </authorList>
    </citation>
    <scope>NUCLEOTIDE SEQUENCE [LARGE SCALE GENOMIC DNA]</scope>
    <source>
        <strain evidence="3">finn</strain>
    </source>
</reference>
<keyword evidence="3" id="KW-1185">Reference proteome</keyword>
<comment type="caution">
    <text evidence="2">The sequence shown here is derived from an EMBL/GenBank/DDBJ whole genome shotgun (WGS) entry which is preliminary data.</text>
</comment>
<dbReference type="OrthoDB" id="2141172at2759"/>
<keyword evidence="1" id="KW-1133">Transmembrane helix</keyword>
<proteinExistence type="predicted"/>
<accession>A0A1Y1VJT9</accession>
<feature type="transmembrane region" description="Helical" evidence="1">
    <location>
        <begin position="6"/>
        <end position="22"/>
    </location>
</feature>
<gene>
    <name evidence="2" type="ORF">BCR36DRAFT_317575</name>
</gene>
<protein>
    <submittedName>
        <fullName evidence="2">Uncharacterized protein</fullName>
    </submittedName>
</protein>